<keyword evidence="4" id="KW-1185">Reference proteome</keyword>
<dbReference type="PANTHER" id="PTHR47260">
    <property type="entry name" value="UPF0644 PROTEIN PB2B4.06"/>
    <property type="match status" value="1"/>
</dbReference>
<organism evidence="4">
    <name type="scientific">Chaetomium thermophilum (strain DSM 1495 / CBS 144.50 / IMI 039719)</name>
    <name type="common">Thermochaetoides thermophila</name>
    <dbReference type="NCBI Taxonomy" id="759272"/>
    <lineage>
        <taxon>Eukaryota</taxon>
        <taxon>Fungi</taxon>
        <taxon>Dikarya</taxon>
        <taxon>Ascomycota</taxon>
        <taxon>Pezizomycotina</taxon>
        <taxon>Sordariomycetes</taxon>
        <taxon>Sordariomycetidae</taxon>
        <taxon>Sordariales</taxon>
        <taxon>Chaetomiaceae</taxon>
        <taxon>Thermochaetoides</taxon>
    </lineage>
</organism>
<feature type="domain" description="Thioesterase" evidence="2">
    <location>
        <begin position="129"/>
        <end position="221"/>
    </location>
</feature>
<dbReference type="OMA" id="EYPDCIT"/>
<feature type="region of interest" description="Disordered" evidence="1">
    <location>
        <begin position="1"/>
        <end position="27"/>
    </location>
</feature>
<evidence type="ECO:0000313" key="3">
    <source>
        <dbReference type="EMBL" id="EGS18392.1"/>
    </source>
</evidence>
<name>G0SEL5_CHATD</name>
<dbReference type="Pfam" id="PF03061">
    <property type="entry name" value="4HBT"/>
    <property type="match status" value="1"/>
</dbReference>
<dbReference type="HOGENOM" id="CLU_052827_4_2_1"/>
<proteinExistence type="predicted"/>
<dbReference type="InterPro" id="IPR006683">
    <property type="entry name" value="Thioestr_dom"/>
</dbReference>
<gene>
    <name evidence="3" type="ORF">CTHT_0064170</name>
</gene>
<evidence type="ECO:0000256" key="1">
    <source>
        <dbReference type="SAM" id="MobiDB-lite"/>
    </source>
</evidence>
<dbReference type="SUPFAM" id="SSF54637">
    <property type="entry name" value="Thioesterase/thiol ester dehydrase-isomerase"/>
    <property type="match status" value="1"/>
</dbReference>
<reference evidence="3 4" key="1">
    <citation type="journal article" date="2011" name="Cell">
        <title>Insight into structure and assembly of the nuclear pore complex by utilizing the genome of a eukaryotic thermophile.</title>
        <authorList>
            <person name="Amlacher S."/>
            <person name="Sarges P."/>
            <person name="Flemming D."/>
            <person name="van Noort V."/>
            <person name="Kunze R."/>
            <person name="Devos D.P."/>
            <person name="Arumugam M."/>
            <person name="Bork P."/>
            <person name="Hurt E."/>
        </authorList>
    </citation>
    <scope>NUCLEOTIDE SEQUENCE [LARGE SCALE GENOMIC DNA]</scope>
    <source>
        <strain evidence="4">DSM 1495 / CBS 144.50 / IMI 039719</strain>
    </source>
</reference>
<accession>G0SEL5</accession>
<dbReference type="KEGG" id="cthr:CTHT_0064170"/>
<dbReference type="PANTHER" id="PTHR47260:SF6">
    <property type="entry name" value="THIOESTERASE DOMAIN-CONTAINING PROTEIN"/>
    <property type="match status" value="1"/>
</dbReference>
<dbReference type="RefSeq" id="XP_006696723.1">
    <property type="nucleotide sequence ID" value="XM_006696660.1"/>
</dbReference>
<dbReference type="Proteomes" id="UP000008066">
    <property type="component" value="Unassembled WGS sequence"/>
</dbReference>
<dbReference type="InterPro" id="IPR052061">
    <property type="entry name" value="PTE-AB_protein"/>
</dbReference>
<feature type="compositionally biased region" description="Polar residues" evidence="1">
    <location>
        <begin position="1"/>
        <end position="11"/>
    </location>
</feature>
<dbReference type="eggNOG" id="ENOG502SCNK">
    <property type="taxonomic scope" value="Eukaryota"/>
</dbReference>
<dbReference type="OrthoDB" id="506431at2759"/>
<evidence type="ECO:0000259" key="2">
    <source>
        <dbReference type="Pfam" id="PF03061"/>
    </source>
</evidence>
<sequence length="235" mass="25526">MSETQQLPSIQPSTPSPAQFIPPPPANLTTANLPQENARAAAAQIAFFRAIPWCNALLSRPRIVIDQSVSRQLKPPTSGLDTLLSKTLNTLSTIPAYVTFYVLPETAEDLIGEVHSLLALGHDVNGWEGICHGGLVVTLIDEVMGQVFAVNRNSGRLKGGDDVMPVTGWLNTRFERPVKTGSGREGDEVKVVLVSARLVKRDGRKFFLEGEVRADEGRVVCARGEACFVLVKEKL</sequence>
<dbReference type="EMBL" id="GL988046">
    <property type="protein sequence ID" value="EGS18392.1"/>
    <property type="molecule type" value="Genomic_DNA"/>
</dbReference>
<dbReference type="Gene3D" id="3.10.129.10">
    <property type="entry name" value="Hotdog Thioesterase"/>
    <property type="match status" value="1"/>
</dbReference>
<dbReference type="InterPro" id="IPR029069">
    <property type="entry name" value="HotDog_dom_sf"/>
</dbReference>
<dbReference type="AlphaFoldDB" id="G0SEL5"/>
<dbReference type="GeneID" id="18260455"/>
<dbReference type="CDD" id="cd03443">
    <property type="entry name" value="PaaI_thioesterase"/>
    <property type="match status" value="1"/>
</dbReference>
<protein>
    <recommendedName>
        <fullName evidence="2">Thioesterase domain-containing protein</fullName>
    </recommendedName>
</protein>
<evidence type="ECO:0000313" key="4">
    <source>
        <dbReference type="Proteomes" id="UP000008066"/>
    </source>
</evidence>